<evidence type="ECO:0000313" key="8">
    <source>
        <dbReference type="Proteomes" id="UP000184315"/>
    </source>
</evidence>
<dbReference type="InterPro" id="IPR043128">
    <property type="entry name" value="Rev_trsase/Diguanyl_cyclase"/>
</dbReference>
<dbReference type="Gene3D" id="3.30.70.270">
    <property type="match status" value="1"/>
</dbReference>
<evidence type="ECO:0000256" key="1">
    <source>
        <dbReference type="ARBA" id="ARBA00023125"/>
    </source>
</evidence>
<dbReference type="Proteomes" id="UP000184315">
    <property type="component" value="Unassembled WGS sequence"/>
</dbReference>
<feature type="modified residue" description="4-aspartylphosphate" evidence="2">
    <location>
        <position position="562"/>
    </location>
</feature>
<dbReference type="PANTHER" id="PTHR48111">
    <property type="entry name" value="REGULATOR OF RPOS"/>
    <property type="match status" value="1"/>
</dbReference>
<keyword evidence="2" id="KW-0597">Phosphoprotein</keyword>
<dbReference type="STRING" id="671072.PL9214490139"/>
<dbReference type="PROSITE" id="PS50887">
    <property type="entry name" value="GGDEF"/>
    <property type="match status" value="1"/>
</dbReference>
<evidence type="ECO:0000259" key="5">
    <source>
        <dbReference type="PROSITE" id="PS50887"/>
    </source>
</evidence>
<dbReference type="Gene3D" id="3.40.50.2300">
    <property type="match status" value="3"/>
</dbReference>
<dbReference type="AlphaFoldDB" id="A0A1J1LJA8"/>
<dbReference type="GO" id="GO:0006355">
    <property type="term" value="P:regulation of DNA-templated transcription"/>
    <property type="evidence" value="ECO:0007669"/>
    <property type="project" value="InterPro"/>
</dbReference>
<dbReference type="RefSeq" id="WP_072719318.1">
    <property type="nucleotide sequence ID" value="NZ_LN889801.1"/>
</dbReference>
<comment type="caution">
    <text evidence="2">Lacks conserved residue(s) required for the propagation of feature annotation.</text>
</comment>
<evidence type="ECO:0000259" key="4">
    <source>
        <dbReference type="PROSITE" id="PS50110"/>
    </source>
</evidence>
<dbReference type="InterPro" id="IPR000160">
    <property type="entry name" value="GGDEF_dom"/>
</dbReference>
<dbReference type="Gene3D" id="6.10.250.690">
    <property type="match status" value="1"/>
</dbReference>
<evidence type="ECO:0000256" key="2">
    <source>
        <dbReference type="PROSITE-ProRule" id="PRU00169"/>
    </source>
</evidence>
<dbReference type="InterPro" id="IPR029787">
    <property type="entry name" value="Nucleotide_cyclase"/>
</dbReference>
<dbReference type="SUPFAM" id="SSF52172">
    <property type="entry name" value="CheY-like"/>
    <property type="match status" value="3"/>
</dbReference>
<dbReference type="GO" id="GO:0032993">
    <property type="term" value="C:protein-DNA complex"/>
    <property type="evidence" value="ECO:0007669"/>
    <property type="project" value="TreeGrafter"/>
</dbReference>
<feature type="domain" description="OmpR/PhoB-type" evidence="6">
    <location>
        <begin position="124"/>
        <end position="222"/>
    </location>
</feature>
<dbReference type="CDD" id="cd00383">
    <property type="entry name" value="trans_reg_C"/>
    <property type="match status" value="1"/>
</dbReference>
<dbReference type="CDD" id="cd00156">
    <property type="entry name" value="REC"/>
    <property type="match status" value="1"/>
</dbReference>
<dbReference type="EMBL" id="CZDF01000154">
    <property type="protein sequence ID" value="CUR32592.1"/>
    <property type="molecule type" value="Genomic_DNA"/>
</dbReference>
<organism evidence="7 8">
    <name type="scientific">Planktothrix tepida PCC 9214</name>
    <dbReference type="NCBI Taxonomy" id="671072"/>
    <lineage>
        <taxon>Bacteria</taxon>
        <taxon>Bacillati</taxon>
        <taxon>Cyanobacteriota</taxon>
        <taxon>Cyanophyceae</taxon>
        <taxon>Oscillatoriophycideae</taxon>
        <taxon>Oscillatoriales</taxon>
        <taxon>Microcoleaceae</taxon>
        <taxon>Planktothrix</taxon>
    </lineage>
</organism>
<dbReference type="Pfam" id="PF01627">
    <property type="entry name" value="Hpt"/>
    <property type="match status" value="1"/>
</dbReference>
<dbReference type="InterPro" id="IPR039420">
    <property type="entry name" value="WalR-like"/>
</dbReference>
<accession>A0A1J1LJA8</accession>
<dbReference type="Pfam" id="PF00486">
    <property type="entry name" value="Trans_reg_C"/>
    <property type="match status" value="1"/>
</dbReference>
<evidence type="ECO:0000313" key="7">
    <source>
        <dbReference type="EMBL" id="CUR32592.1"/>
    </source>
</evidence>
<dbReference type="PROSITE" id="PS51755">
    <property type="entry name" value="OMPR_PHOB"/>
    <property type="match status" value="1"/>
</dbReference>
<evidence type="ECO:0000256" key="3">
    <source>
        <dbReference type="PROSITE-ProRule" id="PRU01091"/>
    </source>
</evidence>
<dbReference type="SUPFAM" id="SSF55073">
    <property type="entry name" value="Nucleotide cyclase"/>
    <property type="match status" value="1"/>
</dbReference>
<dbReference type="PROSITE" id="PS50110">
    <property type="entry name" value="RESPONSE_REGULATORY"/>
    <property type="match status" value="3"/>
</dbReference>
<dbReference type="SMART" id="SM00267">
    <property type="entry name" value="GGDEF"/>
    <property type="match status" value="1"/>
</dbReference>
<dbReference type="InterPro" id="IPR036388">
    <property type="entry name" value="WH-like_DNA-bd_sf"/>
</dbReference>
<dbReference type="CDD" id="cd19935">
    <property type="entry name" value="REC_OmpR_CusR-like"/>
    <property type="match status" value="1"/>
</dbReference>
<dbReference type="InterPro" id="IPR001789">
    <property type="entry name" value="Sig_transdc_resp-reg_receiver"/>
</dbReference>
<dbReference type="InterPro" id="IPR036641">
    <property type="entry name" value="HPT_dom_sf"/>
</dbReference>
<dbReference type="GO" id="GO:0000156">
    <property type="term" value="F:phosphorelay response regulator activity"/>
    <property type="evidence" value="ECO:0007669"/>
    <property type="project" value="TreeGrafter"/>
</dbReference>
<proteinExistence type="predicted"/>
<keyword evidence="8" id="KW-1185">Reference proteome</keyword>
<dbReference type="InterPro" id="IPR001867">
    <property type="entry name" value="OmpR/PhoB-type_DNA-bd"/>
</dbReference>
<feature type="modified residue" description="4-aspartylphosphate" evidence="2">
    <location>
        <position position="51"/>
    </location>
</feature>
<feature type="DNA-binding region" description="OmpR/PhoB-type" evidence="3">
    <location>
        <begin position="124"/>
        <end position="222"/>
    </location>
</feature>
<dbReference type="Pfam" id="PF00990">
    <property type="entry name" value="GGDEF"/>
    <property type="match status" value="1"/>
</dbReference>
<dbReference type="InterPro" id="IPR011006">
    <property type="entry name" value="CheY-like_superfamily"/>
</dbReference>
<dbReference type="Pfam" id="PF00072">
    <property type="entry name" value="Response_reg"/>
    <property type="match status" value="2"/>
</dbReference>
<dbReference type="Gene3D" id="1.10.10.10">
    <property type="entry name" value="Winged helix-like DNA-binding domain superfamily/Winged helix DNA-binding domain"/>
    <property type="match status" value="1"/>
</dbReference>
<dbReference type="GO" id="GO:0005829">
    <property type="term" value="C:cytosol"/>
    <property type="evidence" value="ECO:0007669"/>
    <property type="project" value="TreeGrafter"/>
</dbReference>
<dbReference type="GO" id="GO:0000976">
    <property type="term" value="F:transcription cis-regulatory region binding"/>
    <property type="evidence" value="ECO:0007669"/>
    <property type="project" value="TreeGrafter"/>
</dbReference>
<protein>
    <submittedName>
        <fullName evidence="7">Multi-component transcriptional regulator, winged helix family</fullName>
    </submittedName>
</protein>
<dbReference type="OrthoDB" id="442759at2"/>
<dbReference type="InterPro" id="IPR008207">
    <property type="entry name" value="Sig_transdc_His_kin_Hpt_dom"/>
</dbReference>
<dbReference type="NCBIfam" id="TIGR00254">
    <property type="entry name" value="GGDEF"/>
    <property type="match status" value="1"/>
</dbReference>
<feature type="domain" description="Response regulatory" evidence="4">
    <location>
        <begin position="388"/>
        <end position="504"/>
    </location>
</feature>
<name>A0A1J1LJA8_9CYAN</name>
<dbReference type="SMART" id="SM00448">
    <property type="entry name" value="REC"/>
    <property type="match status" value="3"/>
</dbReference>
<evidence type="ECO:0000259" key="6">
    <source>
        <dbReference type="PROSITE" id="PS51755"/>
    </source>
</evidence>
<dbReference type="PANTHER" id="PTHR48111:SF15">
    <property type="entry name" value="OMPR SUBFAMILY"/>
    <property type="match status" value="1"/>
</dbReference>
<feature type="domain" description="GGDEF" evidence="5">
    <location>
        <begin position="669"/>
        <end position="789"/>
    </location>
</feature>
<feature type="domain" description="Response regulatory" evidence="4">
    <location>
        <begin position="513"/>
        <end position="629"/>
    </location>
</feature>
<reference evidence="8" key="1">
    <citation type="submission" date="2015-10" db="EMBL/GenBank/DDBJ databases">
        <authorList>
            <person name="Regsiter A."/>
            <person name="william w."/>
        </authorList>
    </citation>
    <scope>NUCLEOTIDE SEQUENCE [LARGE SCALE GENOMIC DNA]</scope>
</reference>
<feature type="domain" description="Response regulatory" evidence="4">
    <location>
        <begin position="2"/>
        <end position="116"/>
    </location>
</feature>
<dbReference type="SMART" id="SM00862">
    <property type="entry name" value="Trans_reg_C"/>
    <property type="match status" value="1"/>
</dbReference>
<keyword evidence="1 3" id="KW-0238">DNA-binding</keyword>
<sequence>MKILLIEDDPIFASMLVQSLTNQRYIVDQAEDGQMGWEYAQSTTYNLIVIDVGLPKLDGITLCQKLRYQGSTIPILLITAKDGTSERIRGLDAGADDYLIKPIDIAEFQARVRALLRRGEVSHSSILEIGNLQLNPVTCQVHYAHQPITLTPKEYSLLELLMRNPARVFSRAELIEYLWSFDDPPQEESVKAHIKGLRQKLKAVGAAEWIENVYGLGYRLSAKLQTTPSVSADSPQPTIEISLEQQFNQAKEKLWNQYQDLLIERLAILQHLAIALTTNTLLPSLRNAAEQAAHKLAGVLAMFDLEQGTEIAKKIEQNLEGDQALTFEQIQLLHSYIHELEQLLPHSMSETDQSPLPFPTSTPPNLEINLSPNVSSLPEYSVSEISPRLLLIDSDPEFGKALQSLADSMGLAWQQIPTLAEAKTWLNLNTPEVVVFNDYPDIKTEDRSQLIIDLAKRTPPIPVLVLTSTEGLMDRVTVARAGGRRIFIKPVTPTQIWEATSQLLQASPHSKVNVLVVDDDPLFLATLRPVLEPWRIRMTGLSDPLRFWEVLKSVSPDLLILDVEMSPVSGIELCQTVRADPHWQGLPIVFLTAHCDSKTIQQVFAAGADDYVSKPVMGPELLTRITNRLERTRLLQTLSTKDPITGLANYLQSSQELQQQIQKCQQLEQPFSLGVLSFSQLHDINLEYGHLIGYQVLQRWGRLFQGMTTVGVETIGYWGNGEFVVGMPGLTQAEAQEHLSDVLISLRQQVFTTLEGQRFQVVCEVKITEFPTQGQTLQQLYQQVHHRNG</sequence>
<dbReference type="SUPFAM" id="SSF47226">
    <property type="entry name" value="Histidine-containing phosphotransfer domain, HPT domain"/>
    <property type="match status" value="1"/>
</dbReference>
<gene>
    <name evidence="7" type="ORF">PL9214490139</name>
</gene>